<proteinExistence type="predicted"/>
<comment type="caution">
    <text evidence="1">The sequence shown here is derived from an EMBL/GenBank/DDBJ whole genome shotgun (WGS) entry which is preliminary data.</text>
</comment>
<dbReference type="EMBL" id="CAJVPW010002513">
    <property type="protein sequence ID" value="CAG8508027.1"/>
    <property type="molecule type" value="Genomic_DNA"/>
</dbReference>
<sequence>MVNGTQYVNQNYPAAIRNDITELNLSNKDLEGQLLLVNLGFNNLKKLNVSFNRLNDFTLPATLEEFDCSNNQILSFTDSLPKAIKFNISNNSMVSFSLSASFLSHLDVSINLLKTLDLRSIGGNIKELNCSNNPINSLSLNYSSDLNSFDCLGIKYNKFSTSPTQTSYSFITTTALANNSSLVGQEYLQHLRMANANAISAPNAGPHVNDD</sequence>
<keyword evidence="2" id="KW-1185">Reference proteome</keyword>
<protein>
    <submittedName>
        <fullName evidence="1">7678_t:CDS:1</fullName>
    </submittedName>
</protein>
<evidence type="ECO:0000313" key="1">
    <source>
        <dbReference type="EMBL" id="CAG8508027.1"/>
    </source>
</evidence>
<name>A0ACA9L2Z9_9GLOM</name>
<organism evidence="1 2">
    <name type="scientific">Cetraspora pellucida</name>
    <dbReference type="NCBI Taxonomy" id="1433469"/>
    <lineage>
        <taxon>Eukaryota</taxon>
        <taxon>Fungi</taxon>
        <taxon>Fungi incertae sedis</taxon>
        <taxon>Mucoromycota</taxon>
        <taxon>Glomeromycotina</taxon>
        <taxon>Glomeromycetes</taxon>
        <taxon>Diversisporales</taxon>
        <taxon>Gigasporaceae</taxon>
        <taxon>Cetraspora</taxon>
    </lineage>
</organism>
<dbReference type="Proteomes" id="UP000789366">
    <property type="component" value="Unassembled WGS sequence"/>
</dbReference>
<evidence type="ECO:0000313" key="2">
    <source>
        <dbReference type="Proteomes" id="UP000789366"/>
    </source>
</evidence>
<gene>
    <name evidence="1" type="ORF">SPELUC_LOCUS3341</name>
</gene>
<accession>A0ACA9L2Z9</accession>
<reference evidence="1" key="1">
    <citation type="submission" date="2021-06" db="EMBL/GenBank/DDBJ databases">
        <authorList>
            <person name="Kallberg Y."/>
            <person name="Tangrot J."/>
            <person name="Rosling A."/>
        </authorList>
    </citation>
    <scope>NUCLEOTIDE SEQUENCE</scope>
    <source>
        <strain evidence="1">28 12/20/2015</strain>
    </source>
</reference>